<comment type="caution">
    <text evidence="1">The sequence shown here is derived from an EMBL/GenBank/DDBJ whole genome shotgun (WGS) entry which is preliminary data.</text>
</comment>
<dbReference type="HOGENOM" id="CLU_3255899_0_0_10"/>
<dbReference type="STRING" id="649760.HMPREF0971_03284"/>
<name>D1QW89_9BACT</name>
<organism evidence="1 2">
    <name type="scientific">Segatella oris F0302</name>
    <dbReference type="NCBI Taxonomy" id="649760"/>
    <lineage>
        <taxon>Bacteria</taxon>
        <taxon>Pseudomonadati</taxon>
        <taxon>Bacteroidota</taxon>
        <taxon>Bacteroidia</taxon>
        <taxon>Bacteroidales</taxon>
        <taxon>Prevotellaceae</taxon>
        <taxon>Segatella</taxon>
    </lineage>
</organism>
<evidence type="ECO:0000313" key="1">
    <source>
        <dbReference type="EMBL" id="EFB30429.1"/>
    </source>
</evidence>
<reference evidence="1 2" key="1">
    <citation type="submission" date="2009-11" db="EMBL/GenBank/DDBJ databases">
        <authorList>
            <person name="Weinstock G."/>
            <person name="Sodergren E."/>
            <person name="Clifton S."/>
            <person name="Fulton L."/>
            <person name="Fulton B."/>
            <person name="Courtney L."/>
            <person name="Fronick C."/>
            <person name="Harrison M."/>
            <person name="Strong C."/>
            <person name="Farmer C."/>
            <person name="Delahaunty K."/>
            <person name="Markovic C."/>
            <person name="Hall O."/>
            <person name="Minx P."/>
            <person name="Tomlinson C."/>
            <person name="Mitreva M."/>
            <person name="Nelson J."/>
            <person name="Hou S."/>
            <person name="Wollam A."/>
            <person name="Pepin K.H."/>
            <person name="Johnson M."/>
            <person name="Bhonagiri V."/>
            <person name="Nash W.E."/>
            <person name="Warren W."/>
            <person name="Chinwalla A."/>
            <person name="Mardis E.R."/>
            <person name="Wilson R.K."/>
        </authorList>
    </citation>
    <scope>NUCLEOTIDE SEQUENCE [LARGE SCALE GENOMIC DNA]</scope>
    <source>
        <strain evidence="1 2">F0302</strain>
    </source>
</reference>
<gene>
    <name evidence="1" type="ORF">HMPREF0971_03284</name>
</gene>
<dbReference type="AlphaFoldDB" id="D1QW89"/>
<proteinExistence type="predicted"/>
<dbReference type="EMBL" id="ACUZ02000066">
    <property type="protein sequence ID" value="EFB30429.1"/>
    <property type="molecule type" value="Genomic_DNA"/>
</dbReference>
<sequence length="42" mass="4574">MGTTPQAATLAEKRYGIPIFCCLFAPTYQKTSDNLPVGRLVT</sequence>
<accession>D1QW89</accession>
<evidence type="ECO:0000313" key="2">
    <source>
        <dbReference type="Proteomes" id="UP000004079"/>
    </source>
</evidence>
<protein>
    <submittedName>
        <fullName evidence="1">Uncharacterized protein</fullName>
    </submittedName>
</protein>
<dbReference type="Proteomes" id="UP000004079">
    <property type="component" value="Unassembled WGS sequence"/>
</dbReference>